<evidence type="ECO:0000259" key="1">
    <source>
        <dbReference type="Pfam" id="PF01636"/>
    </source>
</evidence>
<evidence type="ECO:0000313" key="3">
    <source>
        <dbReference type="Proteomes" id="UP000280819"/>
    </source>
</evidence>
<accession>A0A3P1T5W3</accession>
<dbReference type="GO" id="GO:0016301">
    <property type="term" value="F:kinase activity"/>
    <property type="evidence" value="ECO:0007669"/>
    <property type="project" value="UniProtKB-KW"/>
</dbReference>
<organism evidence="2 3">
    <name type="scientific">Arachnia propionica</name>
    <dbReference type="NCBI Taxonomy" id="1750"/>
    <lineage>
        <taxon>Bacteria</taxon>
        <taxon>Bacillati</taxon>
        <taxon>Actinomycetota</taxon>
        <taxon>Actinomycetes</taxon>
        <taxon>Propionibacteriales</taxon>
        <taxon>Propionibacteriaceae</taxon>
        <taxon>Arachnia</taxon>
    </lineage>
</organism>
<feature type="domain" description="Aminoglycoside phosphotransferase" evidence="1">
    <location>
        <begin position="109"/>
        <end position="294"/>
    </location>
</feature>
<dbReference type="SUPFAM" id="SSF56112">
    <property type="entry name" value="Protein kinase-like (PK-like)"/>
    <property type="match status" value="1"/>
</dbReference>
<protein>
    <submittedName>
        <fullName evidence="2">Serine kinase</fullName>
    </submittedName>
</protein>
<keyword evidence="2" id="KW-0418">Kinase</keyword>
<dbReference type="Pfam" id="PF01636">
    <property type="entry name" value="APH"/>
    <property type="match status" value="1"/>
</dbReference>
<dbReference type="AlphaFoldDB" id="A0A3P1T5W3"/>
<gene>
    <name evidence="2" type="ORF">EII34_08140</name>
</gene>
<comment type="caution">
    <text evidence="2">The sequence shown here is derived from an EMBL/GenBank/DDBJ whole genome shotgun (WGS) entry which is preliminary data.</text>
</comment>
<dbReference type="Proteomes" id="UP000280819">
    <property type="component" value="Unassembled WGS sequence"/>
</dbReference>
<dbReference type="OrthoDB" id="7842280at2"/>
<sequence length="371" mass="39792">MVLDPAVDGPAAPCRPELAGAGGAAAGPDRRGAVMTLLTTLLERPDVTRVWPGKRGSLTFEWVDDRGLVRAGRLAADGGMDLLDHAVDPALPGLSDRTPGPVVVHRYGRRAVAVGDDRVVKYTRGGHAAAIVANSTGFATLCRHAGLRTPQVLHHDDASIEFDRCPGTSLHDLGDAGIEGWRHFVAAWPELVATSVPLPSHRGIDEATTLQRWYEHATRHGAVPESARLADRVTALCDALAAGDGPAVPIHRDLHDKQLLWDGSELTLLDLDLGSSGEIALDLGNLWAHAEVRRRQSVLSTTGLTVLSDLLGQAVEQLSADPDRVALHRSASRLRIAFVHAFRPADRGWLTGWVEECLAQPLHAPLERTLS</sequence>
<keyword evidence="2" id="KW-0808">Transferase</keyword>
<dbReference type="EMBL" id="RQZG01000008">
    <property type="protein sequence ID" value="RRD04887.1"/>
    <property type="molecule type" value="Genomic_DNA"/>
</dbReference>
<evidence type="ECO:0000313" key="2">
    <source>
        <dbReference type="EMBL" id="RRD04887.1"/>
    </source>
</evidence>
<dbReference type="InterPro" id="IPR011009">
    <property type="entry name" value="Kinase-like_dom_sf"/>
</dbReference>
<reference evidence="2 3" key="1">
    <citation type="submission" date="2018-11" db="EMBL/GenBank/DDBJ databases">
        <title>Genomes From Bacteria Associated with the Canine Oral Cavity: a Test Case for Automated Genome-Based Taxonomic Assignment.</title>
        <authorList>
            <person name="Coil D.A."/>
            <person name="Jospin G."/>
            <person name="Darling A.E."/>
            <person name="Wallis C."/>
            <person name="Davis I.J."/>
            <person name="Harris S."/>
            <person name="Eisen J.A."/>
            <person name="Holcombe L.J."/>
            <person name="O'Flynn C."/>
        </authorList>
    </citation>
    <scope>NUCLEOTIDE SEQUENCE [LARGE SCALE GENOMIC DNA]</scope>
    <source>
        <strain evidence="2 3">OH887_COT-365</strain>
    </source>
</reference>
<dbReference type="Gene3D" id="3.90.1200.10">
    <property type="match status" value="1"/>
</dbReference>
<proteinExistence type="predicted"/>
<dbReference type="InterPro" id="IPR002575">
    <property type="entry name" value="Aminoglycoside_PTrfase"/>
</dbReference>
<name>A0A3P1T5W3_9ACTN</name>